<keyword evidence="2" id="KW-1185">Reference proteome</keyword>
<gene>
    <name evidence="1" type="ORF">RFI_36102</name>
</gene>
<feature type="non-terminal residue" evidence="1">
    <location>
        <position position="1"/>
    </location>
</feature>
<proteinExistence type="predicted"/>
<accession>X6LHA1</accession>
<evidence type="ECO:0000313" key="2">
    <source>
        <dbReference type="Proteomes" id="UP000023152"/>
    </source>
</evidence>
<dbReference type="Proteomes" id="UP000023152">
    <property type="component" value="Unassembled WGS sequence"/>
</dbReference>
<protein>
    <submittedName>
        <fullName evidence="1">Uncharacterized protein</fullName>
    </submittedName>
</protein>
<organism evidence="1 2">
    <name type="scientific">Reticulomyxa filosa</name>
    <dbReference type="NCBI Taxonomy" id="46433"/>
    <lineage>
        <taxon>Eukaryota</taxon>
        <taxon>Sar</taxon>
        <taxon>Rhizaria</taxon>
        <taxon>Retaria</taxon>
        <taxon>Foraminifera</taxon>
        <taxon>Monothalamids</taxon>
        <taxon>Reticulomyxidae</taxon>
        <taxon>Reticulomyxa</taxon>
    </lineage>
</organism>
<dbReference type="AlphaFoldDB" id="X6LHA1"/>
<evidence type="ECO:0000313" key="1">
    <source>
        <dbReference type="EMBL" id="ETO01338.1"/>
    </source>
</evidence>
<comment type="caution">
    <text evidence="1">The sequence shown here is derived from an EMBL/GenBank/DDBJ whole genome shotgun (WGS) entry which is preliminary data.</text>
</comment>
<dbReference type="EMBL" id="ASPP01038560">
    <property type="protein sequence ID" value="ETO01338.1"/>
    <property type="molecule type" value="Genomic_DNA"/>
</dbReference>
<sequence>IVLLHNVPALEDYVTQLIKKTPDGGLLYGDVKKSEYSRLDLQVVVSSSNLQHNDEKTVDEIIFENVLEKNIYFSDLLAHTFSGNFQILFVYFAVDISEQLIQLANNFNIKNGQIEQKESKDENQRITMRPRCDIYSKTFAAEQKKKREEAVINPEINKVKMK</sequence>
<reference evidence="1 2" key="1">
    <citation type="journal article" date="2013" name="Curr. Biol.">
        <title>The Genome of the Foraminiferan Reticulomyxa filosa.</title>
        <authorList>
            <person name="Glockner G."/>
            <person name="Hulsmann N."/>
            <person name="Schleicher M."/>
            <person name="Noegel A.A."/>
            <person name="Eichinger L."/>
            <person name="Gallinger C."/>
            <person name="Pawlowski J."/>
            <person name="Sierra R."/>
            <person name="Euteneuer U."/>
            <person name="Pillet L."/>
            <person name="Moustafa A."/>
            <person name="Platzer M."/>
            <person name="Groth M."/>
            <person name="Szafranski K."/>
            <person name="Schliwa M."/>
        </authorList>
    </citation>
    <scope>NUCLEOTIDE SEQUENCE [LARGE SCALE GENOMIC DNA]</scope>
</reference>
<name>X6LHA1_RETFI</name>